<evidence type="ECO:0000256" key="1">
    <source>
        <dbReference type="SAM" id="Phobius"/>
    </source>
</evidence>
<keyword evidence="1" id="KW-0472">Membrane</keyword>
<keyword evidence="1" id="KW-0812">Transmembrane</keyword>
<dbReference type="Proteomes" id="UP000176608">
    <property type="component" value="Unassembled WGS sequence"/>
</dbReference>
<evidence type="ECO:0000313" key="3">
    <source>
        <dbReference type="Proteomes" id="UP000176608"/>
    </source>
</evidence>
<keyword evidence="1" id="KW-1133">Transmembrane helix</keyword>
<gene>
    <name evidence="2" type="ORF">A2886_02390</name>
</gene>
<dbReference type="NCBIfam" id="TIGR02532">
    <property type="entry name" value="IV_pilin_GFxxxE"/>
    <property type="match status" value="1"/>
</dbReference>
<name>A0A1F4UTU1_UNCKA</name>
<dbReference type="EMBL" id="MEVA01000006">
    <property type="protein sequence ID" value="OGC47613.1"/>
    <property type="molecule type" value="Genomic_DNA"/>
</dbReference>
<proteinExistence type="predicted"/>
<reference evidence="2 3" key="1">
    <citation type="journal article" date="2016" name="Nat. Commun.">
        <title>Thousands of microbial genomes shed light on interconnected biogeochemical processes in an aquifer system.</title>
        <authorList>
            <person name="Anantharaman K."/>
            <person name="Brown C.T."/>
            <person name="Hug L.A."/>
            <person name="Sharon I."/>
            <person name="Castelle C.J."/>
            <person name="Probst A.J."/>
            <person name="Thomas B.C."/>
            <person name="Singh A."/>
            <person name="Wilkins M.J."/>
            <person name="Karaoz U."/>
            <person name="Brodie E.L."/>
            <person name="Williams K.H."/>
            <person name="Hubbard S.S."/>
            <person name="Banfield J.F."/>
        </authorList>
    </citation>
    <scope>NUCLEOTIDE SEQUENCE [LARGE SCALE GENOMIC DNA]</scope>
</reference>
<comment type="caution">
    <text evidence="2">The sequence shown here is derived from an EMBL/GenBank/DDBJ whole genome shotgun (WGS) entry which is preliminary data.</text>
</comment>
<dbReference type="STRING" id="1802617.A2886_02390"/>
<accession>A0A1F4UTU1</accession>
<dbReference type="SUPFAM" id="SSF54523">
    <property type="entry name" value="Pili subunits"/>
    <property type="match status" value="1"/>
</dbReference>
<feature type="transmembrane region" description="Helical" evidence="1">
    <location>
        <begin position="6"/>
        <end position="29"/>
    </location>
</feature>
<dbReference type="InterPro" id="IPR012902">
    <property type="entry name" value="N_methyl_site"/>
</dbReference>
<evidence type="ECO:0008006" key="4">
    <source>
        <dbReference type="Google" id="ProtNLM"/>
    </source>
</evidence>
<sequence>MNNRGFTLVELLLVVSLIAVLSSFLIPGFSNYIDNQNIRQAQEIVKSDLRTVQNNALSGVGSSSSSVLYWGLKISSQNASNYGFFKAAAANSSACSSATIEQTSVDLPGAVVIRDGAGACVFFNLRNGDATVVNLPNSTIKLGPAGVTACDGVQINSAGMIRGVEIC</sequence>
<dbReference type="Pfam" id="PF07963">
    <property type="entry name" value="N_methyl"/>
    <property type="match status" value="1"/>
</dbReference>
<organism evidence="2 3">
    <name type="scientific">candidate division WWE3 bacterium RIFCSPHIGHO2_01_FULL_42_13</name>
    <dbReference type="NCBI Taxonomy" id="1802617"/>
    <lineage>
        <taxon>Bacteria</taxon>
        <taxon>Katanobacteria</taxon>
    </lineage>
</organism>
<dbReference type="Gene3D" id="3.30.700.10">
    <property type="entry name" value="Glycoprotein, Type 4 Pilin"/>
    <property type="match status" value="1"/>
</dbReference>
<evidence type="ECO:0000313" key="2">
    <source>
        <dbReference type="EMBL" id="OGC47613.1"/>
    </source>
</evidence>
<dbReference type="PROSITE" id="PS00409">
    <property type="entry name" value="PROKAR_NTER_METHYL"/>
    <property type="match status" value="1"/>
</dbReference>
<dbReference type="AlphaFoldDB" id="A0A1F4UTU1"/>
<dbReference type="InterPro" id="IPR045584">
    <property type="entry name" value="Pilin-like"/>
</dbReference>
<protein>
    <recommendedName>
        <fullName evidence="4">General secretion pathway GspH domain-containing protein</fullName>
    </recommendedName>
</protein>